<keyword evidence="4" id="KW-1064">Adaptive immunity</keyword>
<dbReference type="PANTHER" id="PTHR19339:SF8">
    <property type="entry name" value="IG-LIKE DOMAIN-CONTAINING PROTEIN"/>
    <property type="match status" value="1"/>
</dbReference>
<comment type="caution">
    <text evidence="12">The sequence shown here is derived from an EMBL/GenBank/DDBJ whole genome shotgun (WGS) entry which is preliminary data.</text>
</comment>
<dbReference type="EMBL" id="CABDUW010002192">
    <property type="protein sequence ID" value="VTJ85832.1"/>
    <property type="molecule type" value="Genomic_DNA"/>
</dbReference>
<keyword evidence="6" id="KW-1015">Disulfide bond</keyword>
<name>A0A5E4CY04_MARMO</name>
<evidence type="ECO:0000256" key="9">
    <source>
        <dbReference type="ARBA" id="ARBA00043266"/>
    </source>
</evidence>
<evidence type="ECO:0000313" key="12">
    <source>
        <dbReference type="EMBL" id="VTJ85832.1"/>
    </source>
</evidence>
<keyword evidence="9" id="KW-0391">Immunity</keyword>
<evidence type="ECO:0000313" key="13">
    <source>
        <dbReference type="Proteomes" id="UP000335636"/>
    </source>
</evidence>
<feature type="chain" id="PRO_5023034302" description="Ig-like domain-containing protein" evidence="10">
    <location>
        <begin position="25"/>
        <end position="127"/>
    </location>
</feature>
<dbReference type="InterPro" id="IPR036179">
    <property type="entry name" value="Ig-like_dom_sf"/>
</dbReference>
<organism evidence="12 13">
    <name type="scientific">Marmota monax</name>
    <name type="common">Woodchuck</name>
    <dbReference type="NCBI Taxonomy" id="9995"/>
    <lineage>
        <taxon>Eukaryota</taxon>
        <taxon>Metazoa</taxon>
        <taxon>Chordata</taxon>
        <taxon>Craniata</taxon>
        <taxon>Vertebrata</taxon>
        <taxon>Euteleostomi</taxon>
        <taxon>Mammalia</taxon>
        <taxon>Eutheria</taxon>
        <taxon>Euarchontoglires</taxon>
        <taxon>Glires</taxon>
        <taxon>Rodentia</taxon>
        <taxon>Sciuromorpha</taxon>
        <taxon>Sciuridae</taxon>
        <taxon>Xerinae</taxon>
        <taxon>Marmotini</taxon>
        <taxon>Marmota</taxon>
    </lineage>
</organism>
<feature type="domain" description="Ig-like" evidence="11">
    <location>
        <begin position="24"/>
        <end position="127"/>
    </location>
</feature>
<dbReference type="SMART" id="SM00409">
    <property type="entry name" value="IG"/>
    <property type="match status" value="1"/>
</dbReference>
<evidence type="ECO:0000256" key="5">
    <source>
        <dbReference type="ARBA" id="ARBA00023136"/>
    </source>
</evidence>
<keyword evidence="13" id="KW-1185">Reference proteome</keyword>
<dbReference type="InterPro" id="IPR013106">
    <property type="entry name" value="Ig_V-set"/>
</dbReference>
<keyword evidence="3 10" id="KW-0732">Signal</keyword>
<feature type="signal peptide" evidence="10">
    <location>
        <begin position="1"/>
        <end position="24"/>
    </location>
</feature>
<dbReference type="InterPro" id="IPR003599">
    <property type="entry name" value="Ig_sub"/>
</dbReference>
<reference evidence="12" key="1">
    <citation type="submission" date="2019-04" db="EMBL/GenBank/DDBJ databases">
        <authorList>
            <person name="Alioto T."/>
            <person name="Alioto T."/>
        </authorList>
    </citation>
    <scope>NUCLEOTIDE SEQUENCE [LARGE SCALE GENOMIC DNA]</scope>
</reference>
<dbReference type="PROSITE" id="PS50835">
    <property type="entry name" value="IG_LIKE"/>
    <property type="match status" value="1"/>
</dbReference>
<dbReference type="Pfam" id="PF07686">
    <property type="entry name" value="V-set"/>
    <property type="match status" value="1"/>
</dbReference>
<dbReference type="GO" id="GO:0042101">
    <property type="term" value="C:T cell receptor complex"/>
    <property type="evidence" value="ECO:0007669"/>
    <property type="project" value="UniProtKB-KW"/>
</dbReference>
<dbReference type="SUPFAM" id="SSF48726">
    <property type="entry name" value="Immunoglobulin"/>
    <property type="match status" value="1"/>
</dbReference>
<dbReference type="InterPro" id="IPR051896">
    <property type="entry name" value="TCR_alpha_variable"/>
</dbReference>
<dbReference type="PANTHER" id="PTHR19339">
    <property type="entry name" value="T CELL RECEPTOR ALPHA VARIABLE 39"/>
    <property type="match status" value="1"/>
</dbReference>
<evidence type="ECO:0000256" key="7">
    <source>
        <dbReference type="ARBA" id="ARBA00023180"/>
    </source>
</evidence>
<sequence>MKMQRGVLLGFLWMQICWVRRAQMKVEQSPQVLNLQEGMSSSLLCNYSLSMTSIQWFQQNPGGQLISLFYIASGVQQNGRMKSTVNSKERYSQLFIRDSQPGDSASYFCAVEAQCSPDTCSLHMNDS</sequence>
<dbReference type="Proteomes" id="UP000335636">
    <property type="component" value="Unassembled WGS sequence"/>
</dbReference>
<gene>
    <name evidence="12" type="ORF">MONAX_5E020144</name>
</gene>
<keyword evidence="5" id="KW-0472">Membrane</keyword>
<keyword evidence="7" id="KW-0325">Glycoprotein</keyword>
<comment type="subunit">
    <text evidence="8">Alpha-beta TR is a heterodimer composed of an alpha and beta chain; disulfide-linked. The alpha-beta TR is associated with the transmembrane signaling CD3 coreceptor proteins to form the TR-CD3 (TcR or TCR). The assembly of alpha-beta TR heterodimers with CD3 occurs in the endoplasmic reticulum where a single alpha-beta TR heterodimer associates with one CD3D-CD3E heterodimer, one CD3G-CD3E heterodimer and one CD247 homodimer forming a stable octameric structure. CD3D-CD3E and CD3G-CD3E heterodimers preferentially associate with TR alpha and TR beta chains, respectively. The association of the CD247 homodimer is the last step of TcR assembly in the endoplasmic reticulum and is required for transport to the cell surface.</text>
</comment>
<dbReference type="GO" id="GO:0002250">
    <property type="term" value="P:adaptive immune response"/>
    <property type="evidence" value="ECO:0007669"/>
    <property type="project" value="UniProtKB-KW"/>
</dbReference>
<keyword evidence="2" id="KW-1003">Cell membrane</keyword>
<dbReference type="InterPro" id="IPR007110">
    <property type="entry name" value="Ig-like_dom"/>
</dbReference>
<comment type="subcellular location">
    <subcellularLocation>
        <location evidence="1">Cell membrane</location>
    </subcellularLocation>
</comment>
<evidence type="ECO:0000256" key="6">
    <source>
        <dbReference type="ARBA" id="ARBA00023157"/>
    </source>
</evidence>
<evidence type="ECO:0000256" key="4">
    <source>
        <dbReference type="ARBA" id="ARBA00023130"/>
    </source>
</evidence>
<evidence type="ECO:0000256" key="1">
    <source>
        <dbReference type="ARBA" id="ARBA00004236"/>
    </source>
</evidence>
<keyword evidence="9" id="KW-1279">T cell receptor</keyword>
<proteinExistence type="predicted"/>
<evidence type="ECO:0000256" key="3">
    <source>
        <dbReference type="ARBA" id="ARBA00022729"/>
    </source>
</evidence>
<dbReference type="InterPro" id="IPR013783">
    <property type="entry name" value="Ig-like_fold"/>
</dbReference>
<dbReference type="Gene3D" id="2.60.40.10">
    <property type="entry name" value="Immunoglobulins"/>
    <property type="match status" value="1"/>
</dbReference>
<dbReference type="AlphaFoldDB" id="A0A5E4CY04"/>
<evidence type="ECO:0000259" key="11">
    <source>
        <dbReference type="PROSITE" id="PS50835"/>
    </source>
</evidence>
<evidence type="ECO:0000256" key="10">
    <source>
        <dbReference type="SAM" id="SignalP"/>
    </source>
</evidence>
<accession>A0A5E4CY04</accession>
<protein>
    <recommendedName>
        <fullName evidence="11">Ig-like domain-containing protein</fullName>
    </recommendedName>
</protein>
<evidence type="ECO:0000256" key="8">
    <source>
        <dbReference type="ARBA" id="ARBA00038651"/>
    </source>
</evidence>
<evidence type="ECO:0000256" key="2">
    <source>
        <dbReference type="ARBA" id="ARBA00022475"/>
    </source>
</evidence>